<dbReference type="Proteomes" id="UP000239522">
    <property type="component" value="Unassembled WGS sequence"/>
</dbReference>
<dbReference type="GO" id="GO:0046872">
    <property type="term" value="F:metal ion binding"/>
    <property type="evidence" value="ECO:0007669"/>
    <property type="project" value="UniProtKB-KW"/>
</dbReference>
<dbReference type="EMBL" id="MQUA01000014">
    <property type="protein sequence ID" value="PQB03448.1"/>
    <property type="molecule type" value="Genomic_DNA"/>
</dbReference>
<feature type="domain" description="Cytochrome c" evidence="5">
    <location>
        <begin position="1"/>
        <end position="87"/>
    </location>
</feature>
<dbReference type="InterPro" id="IPR036909">
    <property type="entry name" value="Cyt_c-like_dom_sf"/>
</dbReference>
<dbReference type="GO" id="GO:0009055">
    <property type="term" value="F:electron transfer activity"/>
    <property type="evidence" value="ECO:0007669"/>
    <property type="project" value="InterPro"/>
</dbReference>
<dbReference type="Gene3D" id="1.10.760.10">
    <property type="entry name" value="Cytochrome c-like domain"/>
    <property type="match status" value="1"/>
</dbReference>
<evidence type="ECO:0000256" key="4">
    <source>
        <dbReference type="PROSITE-ProRule" id="PRU00433"/>
    </source>
</evidence>
<dbReference type="InterPro" id="IPR051459">
    <property type="entry name" value="Cytochrome_c-type_DH"/>
</dbReference>
<dbReference type="PANTHER" id="PTHR35008">
    <property type="entry name" value="BLL4482 PROTEIN-RELATED"/>
    <property type="match status" value="1"/>
</dbReference>
<sequence>MKRGSEIYSDFCMSCHLPAGEGVAGVFPPLAKSDYLMQKRKESIKAIKYGLKGKIIVNGKEYNGNMTALGLADDEVADVMNYITNNWGNENDKMVTEEEVSKIEK</sequence>
<evidence type="ECO:0000256" key="1">
    <source>
        <dbReference type="ARBA" id="ARBA00022617"/>
    </source>
</evidence>
<name>A0A2S7KLH3_9FLAO</name>
<evidence type="ECO:0000256" key="2">
    <source>
        <dbReference type="ARBA" id="ARBA00022723"/>
    </source>
</evidence>
<dbReference type="Pfam" id="PF00034">
    <property type="entry name" value="Cytochrom_C"/>
    <property type="match status" value="1"/>
</dbReference>
<reference evidence="6 7" key="1">
    <citation type="submission" date="2016-11" db="EMBL/GenBank/DDBJ databases">
        <title>Trade-off between light-utilization and light-protection in marine flavobacteria.</title>
        <authorList>
            <person name="Kumagai Y."/>
        </authorList>
    </citation>
    <scope>NUCLEOTIDE SEQUENCE [LARGE SCALE GENOMIC DNA]</scope>
    <source>
        <strain evidence="6 7">ATCC 700397</strain>
    </source>
</reference>
<organism evidence="6 7">
    <name type="scientific">Polaribacter filamentus</name>
    <dbReference type="NCBI Taxonomy" id="53483"/>
    <lineage>
        <taxon>Bacteria</taxon>
        <taxon>Pseudomonadati</taxon>
        <taxon>Bacteroidota</taxon>
        <taxon>Flavobacteriia</taxon>
        <taxon>Flavobacteriales</taxon>
        <taxon>Flavobacteriaceae</taxon>
    </lineage>
</organism>
<evidence type="ECO:0000256" key="3">
    <source>
        <dbReference type="ARBA" id="ARBA00023004"/>
    </source>
</evidence>
<dbReference type="InterPro" id="IPR009056">
    <property type="entry name" value="Cyt_c-like_dom"/>
</dbReference>
<proteinExistence type="predicted"/>
<accession>A0A2S7KLH3</accession>
<dbReference type="PANTHER" id="PTHR35008:SF8">
    <property type="entry name" value="ALCOHOL DEHYDROGENASE CYTOCHROME C SUBUNIT"/>
    <property type="match status" value="1"/>
</dbReference>
<keyword evidence="3 4" id="KW-0408">Iron</keyword>
<comment type="caution">
    <text evidence="6">The sequence shown here is derived from an EMBL/GenBank/DDBJ whole genome shotgun (WGS) entry which is preliminary data.</text>
</comment>
<evidence type="ECO:0000259" key="5">
    <source>
        <dbReference type="PROSITE" id="PS51007"/>
    </source>
</evidence>
<keyword evidence="1 4" id="KW-0349">Heme</keyword>
<dbReference type="AlphaFoldDB" id="A0A2S7KLH3"/>
<keyword evidence="2 4" id="KW-0479">Metal-binding</keyword>
<gene>
    <name evidence="6" type="ORF">BST83_19080</name>
</gene>
<evidence type="ECO:0000313" key="7">
    <source>
        <dbReference type="Proteomes" id="UP000239522"/>
    </source>
</evidence>
<dbReference type="SUPFAM" id="SSF46626">
    <property type="entry name" value="Cytochrome c"/>
    <property type="match status" value="1"/>
</dbReference>
<dbReference type="PROSITE" id="PS51007">
    <property type="entry name" value="CYTC"/>
    <property type="match status" value="1"/>
</dbReference>
<keyword evidence="7" id="KW-1185">Reference proteome</keyword>
<dbReference type="GO" id="GO:0020037">
    <property type="term" value="F:heme binding"/>
    <property type="evidence" value="ECO:0007669"/>
    <property type="project" value="InterPro"/>
</dbReference>
<evidence type="ECO:0000313" key="6">
    <source>
        <dbReference type="EMBL" id="PQB03448.1"/>
    </source>
</evidence>
<protein>
    <submittedName>
        <fullName evidence="6">Cytochrome C</fullName>
    </submittedName>
</protein>